<dbReference type="InterPro" id="IPR004114">
    <property type="entry name" value="THUMP_dom"/>
</dbReference>
<gene>
    <name evidence="3" type="ORF">FBUS_07571</name>
</gene>
<dbReference type="AlphaFoldDB" id="A0A8E0VFR0"/>
<dbReference type="Gene3D" id="3.30.2300.10">
    <property type="entry name" value="THUMP superfamily"/>
    <property type="match status" value="1"/>
</dbReference>
<dbReference type="Proteomes" id="UP000728185">
    <property type="component" value="Unassembled WGS sequence"/>
</dbReference>
<evidence type="ECO:0000313" key="3">
    <source>
        <dbReference type="EMBL" id="KAA0185469.1"/>
    </source>
</evidence>
<dbReference type="EMBL" id="LUCM01010433">
    <property type="protein sequence ID" value="KAA0185469.1"/>
    <property type="molecule type" value="Genomic_DNA"/>
</dbReference>
<dbReference type="PANTHER" id="PTHR13452">
    <property type="entry name" value="THUMP DOMAIN CONTAINING PROTEIN 1-RELATED"/>
    <property type="match status" value="1"/>
</dbReference>
<evidence type="ECO:0000259" key="2">
    <source>
        <dbReference type="Pfam" id="PF02926"/>
    </source>
</evidence>
<name>A0A8E0VFR0_9TREM</name>
<dbReference type="GO" id="GO:0003723">
    <property type="term" value="F:RNA binding"/>
    <property type="evidence" value="ECO:0007669"/>
    <property type="project" value="InterPro"/>
</dbReference>
<accession>A0A8E0VFR0</accession>
<protein>
    <recommendedName>
        <fullName evidence="2">THUMP domain-containing protein</fullName>
    </recommendedName>
</protein>
<feature type="region of interest" description="Disordered" evidence="1">
    <location>
        <begin position="247"/>
        <end position="266"/>
    </location>
</feature>
<feature type="compositionally biased region" description="Polar residues" evidence="1">
    <location>
        <begin position="82"/>
        <end position="95"/>
    </location>
</feature>
<dbReference type="GO" id="GO:0006400">
    <property type="term" value="P:tRNA modification"/>
    <property type="evidence" value="ECO:0007669"/>
    <property type="project" value="InterPro"/>
</dbReference>
<dbReference type="InterPro" id="IPR040183">
    <property type="entry name" value="THUMPD1-like"/>
</dbReference>
<dbReference type="OrthoDB" id="564646at2759"/>
<feature type="domain" description="THUMP" evidence="2">
    <location>
        <begin position="293"/>
        <end position="357"/>
    </location>
</feature>
<proteinExistence type="predicted"/>
<comment type="caution">
    <text evidence="3">The sequence shown here is derived from an EMBL/GenBank/DDBJ whole genome shotgun (WGS) entry which is preliminary data.</text>
</comment>
<keyword evidence="4" id="KW-1185">Reference proteome</keyword>
<evidence type="ECO:0000313" key="4">
    <source>
        <dbReference type="Proteomes" id="UP000728185"/>
    </source>
</evidence>
<organism evidence="3 4">
    <name type="scientific">Fasciolopsis buskii</name>
    <dbReference type="NCBI Taxonomy" id="27845"/>
    <lineage>
        <taxon>Eukaryota</taxon>
        <taxon>Metazoa</taxon>
        <taxon>Spiralia</taxon>
        <taxon>Lophotrochozoa</taxon>
        <taxon>Platyhelminthes</taxon>
        <taxon>Trematoda</taxon>
        <taxon>Digenea</taxon>
        <taxon>Plagiorchiida</taxon>
        <taxon>Echinostomata</taxon>
        <taxon>Echinostomatoidea</taxon>
        <taxon>Fasciolidae</taxon>
        <taxon>Fasciolopsis</taxon>
    </lineage>
</organism>
<evidence type="ECO:0000256" key="1">
    <source>
        <dbReference type="SAM" id="MobiDB-lite"/>
    </source>
</evidence>
<feature type="region of interest" description="Disordered" evidence="1">
    <location>
        <begin position="82"/>
        <end position="135"/>
    </location>
</feature>
<sequence length="391" mass="43385">MPSNPNKQKRKAYYRKCAAHSKRLRVDGKIDLHSSVVPKNLQPGMVGYLVTCNRHERLALMEIFRLLNGALKQVLSVPENSCQDDVNKKSLSSGSGVIDAAESSTPEQLSIEPPSAALNDKNSNNNGEEVDDDDDVLKRLRSENAPTEAGSVTTSAIRYNFHAIRSGVSNCLFVLHYAQPCPNVLVNSIFENVLHTRVIESRHVLRVLPVAATCHASSAELMRCVRILWTAFIDQMDLSINREWTPQGSKDETLRSDSMTISDPSHLDEKKTITSSCIHNLCSYVDLPRARPDTLNGPKTFLVAFKARNYDRLSRDTAIETVVSAIRGIDSSWRICPTTPSVTIFVNVLRNVACISLLEDFGRFRKYNLAEMISPTSNAPPVSVSSTTKNE</sequence>
<dbReference type="SUPFAM" id="SSF143437">
    <property type="entry name" value="THUMP domain-like"/>
    <property type="match status" value="1"/>
</dbReference>
<dbReference type="Pfam" id="PF02926">
    <property type="entry name" value="THUMP"/>
    <property type="match status" value="1"/>
</dbReference>
<dbReference type="CDD" id="cd11717">
    <property type="entry name" value="THUMP_THUMPD1_like"/>
    <property type="match status" value="1"/>
</dbReference>
<reference evidence="3" key="1">
    <citation type="submission" date="2019-05" db="EMBL/GenBank/DDBJ databases">
        <title>Annotation for the trematode Fasciolopsis buski.</title>
        <authorList>
            <person name="Choi Y.-J."/>
        </authorList>
    </citation>
    <scope>NUCLEOTIDE SEQUENCE</scope>
    <source>
        <strain evidence="3">HT</strain>
        <tissue evidence="3">Whole worm</tissue>
    </source>
</reference>
<dbReference type="PANTHER" id="PTHR13452:SF10">
    <property type="entry name" value="THUMP DOMAIN-CONTAINING PROTEIN 1"/>
    <property type="match status" value="1"/>
</dbReference>